<feature type="transmembrane region" description="Helical" evidence="2">
    <location>
        <begin position="109"/>
        <end position="131"/>
    </location>
</feature>
<dbReference type="RefSeq" id="WP_386764845.1">
    <property type="nucleotide sequence ID" value="NZ_JBHSTI010000008.1"/>
</dbReference>
<organism evidence="3 4">
    <name type="scientific">Longivirga aurantiaca</name>
    <dbReference type="NCBI Taxonomy" id="1837743"/>
    <lineage>
        <taxon>Bacteria</taxon>
        <taxon>Bacillati</taxon>
        <taxon>Actinomycetota</taxon>
        <taxon>Actinomycetes</taxon>
        <taxon>Sporichthyales</taxon>
        <taxon>Sporichthyaceae</taxon>
        <taxon>Longivirga</taxon>
    </lineage>
</organism>
<evidence type="ECO:0000313" key="3">
    <source>
        <dbReference type="EMBL" id="MFC6237496.1"/>
    </source>
</evidence>
<dbReference type="InterPro" id="IPR046291">
    <property type="entry name" value="DUF6328"/>
</dbReference>
<feature type="transmembrane region" description="Helical" evidence="2">
    <location>
        <begin position="137"/>
        <end position="156"/>
    </location>
</feature>
<feature type="transmembrane region" description="Helical" evidence="2">
    <location>
        <begin position="68"/>
        <end position="89"/>
    </location>
</feature>
<dbReference type="EMBL" id="JBHSTI010000008">
    <property type="protein sequence ID" value="MFC6237496.1"/>
    <property type="molecule type" value="Genomic_DNA"/>
</dbReference>
<dbReference type="Pfam" id="PF19853">
    <property type="entry name" value="DUF6328"/>
    <property type="match status" value="1"/>
</dbReference>
<keyword evidence="2" id="KW-1133">Transmembrane helix</keyword>
<evidence type="ECO:0000256" key="1">
    <source>
        <dbReference type="SAM" id="MobiDB-lite"/>
    </source>
</evidence>
<sequence length="171" mass="18425">MDDARLDDHRRSTPTRDETEAERADRNYGEQLQEMRVAQTGVQLLLGFQLTIAFTQPFGSLSASQKDLYLVSIAASTVAMLCLMAPIVIHRFLFGRGQKPRLVRATHVLTLVGMVALAFAVTGSVTLAAWVAAGGSVAAWFAGITAGGALIMWLVLPTALRTGRRPTGTVR</sequence>
<name>A0ABW1SYZ4_9ACTN</name>
<proteinExistence type="predicted"/>
<comment type="caution">
    <text evidence="3">The sequence shown here is derived from an EMBL/GenBank/DDBJ whole genome shotgun (WGS) entry which is preliminary data.</text>
</comment>
<accession>A0ABW1SYZ4</accession>
<keyword evidence="2" id="KW-0472">Membrane</keyword>
<reference evidence="4" key="1">
    <citation type="journal article" date="2019" name="Int. J. Syst. Evol. Microbiol.">
        <title>The Global Catalogue of Microorganisms (GCM) 10K type strain sequencing project: providing services to taxonomists for standard genome sequencing and annotation.</title>
        <authorList>
            <consortium name="The Broad Institute Genomics Platform"/>
            <consortium name="The Broad Institute Genome Sequencing Center for Infectious Disease"/>
            <person name="Wu L."/>
            <person name="Ma J."/>
        </authorList>
    </citation>
    <scope>NUCLEOTIDE SEQUENCE [LARGE SCALE GENOMIC DNA]</scope>
    <source>
        <strain evidence="4">CGMCC 4.7317</strain>
    </source>
</reference>
<evidence type="ECO:0000256" key="2">
    <source>
        <dbReference type="SAM" id="Phobius"/>
    </source>
</evidence>
<keyword evidence="2" id="KW-0812">Transmembrane</keyword>
<dbReference type="SUPFAM" id="SSF103473">
    <property type="entry name" value="MFS general substrate transporter"/>
    <property type="match status" value="1"/>
</dbReference>
<evidence type="ECO:0000313" key="4">
    <source>
        <dbReference type="Proteomes" id="UP001596138"/>
    </source>
</evidence>
<feature type="region of interest" description="Disordered" evidence="1">
    <location>
        <begin position="1"/>
        <end position="26"/>
    </location>
</feature>
<dbReference type="InterPro" id="IPR036259">
    <property type="entry name" value="MFS_trans_sf"/>
</dbReference>
<dbReference type="Proteomes" id="UP001596138">
    <property type="component" value="Unassembled WGS sequence"/>
</dbReference>
<protein>
    <submittedName>
        <fullName evidence="3">DUF6328 family protein</fullName>
    </submittedName>
</protein>
<gene>
    <name evidence="3" type="ORF">ACFQGU_06375</name>
</gene>
<keyword evidence="4" id="KW-1185">Reference proteome</keyword>